<evidence type="ECO:0000313" key="10">
    <source>
        <dbReference type="EMBL" id="CRL04361.1"/>
    </source>
</evidence>
<keyword evidence="5 8" id="KW-0747">Spliceosome</keyword>
<gene>
    <name evidence="10" type="ORF">CLUMA_CG017454</name>
</gene>
<keyword evidence="11" id="KW-1185">Reference proteome</keyword>
<dbReference type="AlphaFoldDB" id="A0A1J1J0J5"/>
<dbReference type="InterPro" id="IPR021715">
    <property type="entry name" value="Slu7_dom"/>
</dbReference>
<sequence length="138" mass="15836">MRENPNPAKNPEDLEFAGENFVRYTGDTQSHATAQLFAWEAHGKGVDVHVLAEPTKLELLQKEYESKKEEFKDSVKDNVLQQYGGEEYLKVPPKQLLLAQTETYVEYARDGRIIKGAEKQIIRSRYEEDVLINNHTAV</sequence>
<dbReference type="EMBL" id="CVRI01000063">
    <property type="protein sequence ID" value="CRL04361.1"/>
    <property type="molecule type" value="Genomic_DNA"/>
</dbReference>
<evidence type="ECO:0000256" key="5">
    <source>
        <dbReference type="ARBA" id="ARBA00022728"/>
    </source>
</evidence>
<evidence type="ECO:0000256" key="6">
    <source>
        <dbReference type="ARBA" id="ARBA00023187"/>
    </source>
</evidence>
<evidence type="ECO:0000256" key="1">
    <source>
        <dbReference type="ARBA" id="ARBA00004123"/>
    </source>
</evidence>
<dbReference type="InterPro" id="IPR039974">
    <property type="entry name" value="Splicing_factor_SLU7"/>
</dbReference>
<evidence type="ECO:0000259" key="9">
    <source>
        <dbReference type="Pfam" id="PF11708"/>
    </source>
</evidence>
<dbReference type="Pfam" id="PF11708">
    <property type="entry name" value="Slu7"/>
    <property type="match status" value="1"/>
</dbReference>
<organism evidence="10 11">
    <name type="scientific">Clunio marinus</name>
    <dbReference type="NCBI Taxonomy" id="568069"/>
    <lineage>
        <taxon>Eukaryota</taxon>
        <taxon>Metazoa</taxon>
        <taxon>Ecdysozoa</taxon>
        <taxon>Arthropoda</taxon>
        <taxon>Hexapoda</taxon>
        <taxon>Insecta</taxon>
        <taxon>Pterygota</taxon>
        <taxon>Neoptera</taxon>
        <taxon>Endopterygota</taxon>
        <taxon>Diptera</taxon>
        <taxon>Nematocera</taxon>
        <taxon>Chironomoidea</taxon>
        <taxon>Chironomidae</taxon>
        <taxon>Clunio</taxon>
    </lineage>
</organism>
<keyword evidence="4 8" id="KW-0507">mRNA processing</keyword>
<name>A0A1J1J0J5_9DIPT</name>
<protein>
    <recommendedName>
        <fullName evidence="3 8">Pre-mRNA-splicing factor SLU7</fullName>
    </recommendedName>
</protein>
<evidence type="ECO:0000256" key="3">
    <source>
        <dbReference type="ARBA" id="ARBA00021377"/>
    </source>
</evidence>
<dbReference type="PANTHER" id="PTHR12942">
    <property type="entry name" value="STEP II SPLICING FACTOR SLU7"/>
    <property type="match status" value="1"/>
</dbReference>
<dbReference type="Proteomes" id="UP000183832">
    <property type="component" value="Unassembled WGS sequence"/>
</dbReference>
<evidence type="ECO:0000256" key="4">
    <source>
        <dbReference type="ARBA" id="ARBA00022664"/>
    </source>
</evidence>
<dbReference type="GO" id="GO:0000398">
    <property type="term" value="P:mRNA splicing, via spliceosome"/>
    <property type="evidence" value="ECO:0007669"/>
    <property type="project" value="UniProtKB-UniRule"/>
</dbReference>
<keyword evidence="6 8" id="KW-0508">mRNA splicing</keyword>
<dbReference type="OrthoDB" id="249612at2759"/>
<reference evidence="10 11" key="1">
    <citation type="submission" date="2015-04" db="EMBL/GenBank/DDBJ databases">
        <authorList>
            <person name="Syromyatnikov M.Y."/>
            <person name="Popov V.N."/>
        </authorList>
    </citation>
    <scope>NUCLEOTIDE SEQUENCE [LARGE SCALE GENOMIC DNA]</scope>
</reference>
<evidence type="ECO:0000313" key="11">
    <source>
        <dbReference type="Proteomes" id="UP000183832"/>
    </source>
</evidence>
<proteinExistence type="inferred from homology"/>
<accession>A0A1J1J0J5</accession>
<evidence type="ECO:0000256" key="7">
    <source>
        <dbReference type="ARBA" id="ARBA00023242"/>
    </source>
</evidence>
<comment type="subunit">
    <text evidence="8">Associated with the spliceosome.</text>
</comment>
<comment type="similarity">
    <text evidence="2 8">Belongs to the SLU7 family.</text>
</comment>
<feature type="domain" description="Pre-mRNA-splicing factor SLU7" evidence="9">
    <location>
        <begin position="1"/>
        <end position="138"/>
    </location>
</feature>
<dbReference type="STRING" id="568069.A0A1J1J0J5"/>
<dbReference type="GO" id="GO:0030628">
    <property type="term" value="F:pre-mRNA 3'-splice site binding"/>
    <property type="evidence" value="ECO:0007669"/>
    <property type="project" value="UniProtKB-UniRule"/>
</dbReference>
<comment type="subcellular location">
    <subcellularLocation>
        <location evidence="1 8">Nucleus</location>
    </subcellularLocation>
</comment>
<evidence type="ECO:0000256" key="2">
    <source>
        <dbReference type="ARBA" id="ARBA00007203"/>
    </source>
</evidence>
<comment type="function">
    <text evidence="8">Involved in pre-mRNA splicing.</text>
</comment>
<dbReference type="GO" id="GO:0005681">
    <property type="term" value="C:spliceosomal complex"/>
    <property type="evidence" value="ECO:0007669"/>
    <property type="project" value="UniProtKB-UniRule"/>
</dbReference>
<dbReference type="PANTHER" id="PTHR12942:SF2">
    <property type="entry name" value="PRE-MRNA-SPLICING FACTOR SLU7"/>
    <property type="match status" value="1"/>
</dbReference>
<keyword evidence="7 8" id="KW-0539">Nucleus</keyword>
<evidence type="ECO:0000256" key="8">
    <source>
        <dbReference type="RuleBase" id="RU367071"/>
    </source>
</evidence>